<name>A0A5N6L108_9ROSI</name>
<keyword evidence="2" id="KW-1185">Reference proteome</keyword>
<dbReference type="AlphaFoldDB" id="A0A5N6L108"/>
<evidence type="ECO:0000313" key="1">
    <source>
        <dbReference type="EMBL" id="KAB8527776.1"/>
    </source>
</evidence>
<gene>
    <name evidence="1" type="ORF">FH972_025429</name>
</gene>
<comment type="caution">
    <text evidence="1">The sequence shown here is derived from an EMBL/GenBank/DDBJ whole genome shotgun (WGS) entry which is preliminary data.</text>
</comment>
<evidence type="ECO:0000313" key="2">
    <source>
        <dbReference type="Proteomes" id="UP000327013"/>
    </source>
</evidence>
<proteinExistence type="predicted"/>
<dbReference type="Proteomes" id="UP000327013">
    <property type="component" value="Unassembled WGS sequence"/>
</dbReference>
<sequence length="118" mass="12745">MQRLGRPEEVAETVAWMCKVGYVTNKIVGLTTIYTSVDGGLRWEIQSACGHSMARSAHDEVADMAKLRLGGCDGQQRHKINQEGSGQEMHVAERALSCGEGQVMTPLRAGGCREAAVL</sequence>
<protein>
    <submittedName>
        <fullName evidence="1">Uncharacterized protein</fullName>
    </submittedName>
</protein>
<reference evidence="1 2" key="1">
    <citation type="submission" date="2019-06" db="EMBL/GenBank/DDBJ databases">
        <title>A chromosomal-level reference genome of Carpinus fangiana (Coryloideae, Betulaceae).</title>
        <authorList>
            <person name="Yang X."/>
            <person name="Wang Z."/>
            <person name="Zhang L."/>
            <person name="Hao G."/>
            <person name="Liu J."/>
            <person name="Yang Y."/>
        </authorList>
    </citation>
    <scope>NUCLEOTIDE SEQUENCE [LARGE SCALE GENOMIC DNA]</scope>
    <source>
        <strain evidence="1">Cfa_2016G</strain>
        <tissue evidence="1">Leaf</tissue>
    </source>
</reference>
<dbReference type="EMBL" id="VIBQ01000056">
    <property type="protein sequence ID" value="KAB8527776.1"/>
    <property type="molecule type" value="Genomic_DNA"/>
</dbReference>
<organism evidence="1 2">
    <name type="scientific">Carpinus fangiana</name>
    <dbReference type="NCBI Taxonomy" id="176857"/>
    <lineage>
        <taxon>Eukaryota</taxon>
        <taxon>Viridiplantae</taxon>
        <taxon>Streptophyta</taxon>
        <taxon>Embryophyta</taxon>
        <taxon>Tracheophyta</taxon>
        <taxon>Spermatophyta</taxon>
        <taxon>Magnoliopsida</taxon>
        <taxon>eudicotyledons</taxon>
        <taxon>Gunneridae</taxon>
        <taxon>Pentapetalae</taxon>
        <taxon>rosids</taxon>
        <taxon>fabids</taxon>
        <taxon>Fagales</taxon>
        <taxon>Betulaceae</taxon>
        <taxon>Carpinus</taxon>
    </lineage>
</organism>
<dbReference type="OrthoDB" id="417891at2759"/>
<accession>A0A5N6L108</accession>